<proteinExistence type="predicted"/>
<name>A0A382QG36_9ZZZZ</name>
<protein>
    <submittedName>
        <fullName evidence="1">Uncharacterized protein</fullName>
    </submittedName>
</protein>
<dbReference type="EMBL" id="UINC01113920">
    <property type="protein sequence ID" value="SVC83865.1"/>
    <property type="molecule type" value="Genomic_DNA"/>
</dbReference>
<gene>
    <name evidence="1" type="ORF">METZ01_LOCUS336719</name>
</gene>
<feature type="non-terminal residue" evidence="1">
    <location>
        <position position="72"/>
    </location>
</feature>
<evidence type="ECO:0000313" key="1">
    <source>
        <dbReference type="EMBL" id="SVC83865.1"/>
    </source>
</evidence>
<dbReference type="AlphaFoldDB" id="A0A382QG36"/>
<reference evidence="1" key="1">
    <citation type="submission" date="2018-05" db="EMBL/GenBank/DDBJ databases">
        <authorList>
            <person name="Lanie J.A."/>
            <person name="Ng W.-L."/>
            <person name="Kazmierczak K.M."/>
            <person name="Andrzejewski T.M."/>
            <person name="Davidsen T.M."/>
            <person name="Wayne K.J."/>
            <person name="Tettelin H."/>
            <person name="Glass J.I."/>
            <person name="Rusch D."/>
            <person name="Podicherti R."/>
            <person name="Tsui H.-C.T."/>
            <person name="Winkler M.E."/>
        </authorList>
    </citation>
    <scope>NUCLEOTIDE SEQUENCE</scope>
</reference>
<organism evidence="1">
    <name type="scientific">marine metagenome</name>
    <dbReference type="NCBI Taxonomy" id="408172"/>
    <lineage>
        <taxon>unclassified sequences</taxon>
        <taxon>metagenomes</taxon>
        <taxon>ecological metagenomes</taxon>
    </lineage>
</organism>
<accession>A0A382QG36</accession>
<sequence>MNSKSSVLAVLLFLAVAGTVWYVASDPGPGPGGASPEVSRPDPWAQYAQEELTSIRSAEGALEYFVGAGKIL</sequence>
<feature type="non-terminal residue" evidence="1">
    <location>
        <position position="1"/>
    </location>
</feature>